<name>A0ABV5TPM7_9ACTN</name>
<feature type="compositionally biased region" description="Pro residues" evidence="2">
    <location>
        <begin position="1"/>
        <end position="22"/>
    </location>
</feature>
<dbReference type="EMBL" id="JBHMBS010000029">
    <property type="protein sequence ID" value="MFB9681080.1"/>
    <property type="molecule type" value="Genomic_DNA"/>
</dbReference>
<protein>
    <submittedName>
        <fullName evidence="4">ATP-binding protein</fullName>
    </submittedName>
</protein>
<keyword evidence="4" id="KW-0067">ATP-binding</keyword>
<feature type="compositionally biased region" description="Polar residues" evidence="2">
    <location>
        <begin position="64"/>
        <end position="81"/>
    </location>
</feature>
<dbReference type="Gene3D" id="3.30.565.10">
    <property type="entry name" value="Histidine kinase-like ATPase, C-terminal domain"/>
    <property type="match status" value="1"/>
</dbReference>
<evidence type="ECO:0000256" key="2">
    <source>
        <dbReference type="SAM" id="MobiDB-lite"/>
    </source>
</evidence>
<comment type="caution">
    <text evidence="4">The sequence shown here is derived from an EMBL/GenBank/DDBJ whole genome shotgun (WGS) entry which is preliminary data.</text>
</comment>
<evidence type="ECO:0000256" key="1">
    <source>
        <dbReference type="ARBA" id="ARBA00022527"/>
    </source>
</evidence>
<evidence type="ECO:0000313" key="4">
    <source>
        <dbReference type="EMBL" id="MFB9681080.1"/>
    </source>
</evidence>
<evidence type="ECO:0000313" key="5">
    <source>
        <dbReference type="Proteomes" id="UP001589610"/>
    </source>
</evidence>
<keyword evidence="4" id="KW-0547">Nucleotide-binding</keyword>
<dbReference type="InterPro" id="IPR036890">
    <property type="entry name" value="HATPase_C_sf"/>
</dbReference>
<dbReference type="InterPro" id="IPR050267">
    <property type="entry name" value="Anti-sigma-factor_SerPK"/>
</dbReference>
<dbReference type="PANTHER" id="PTHR35526:SF3">
    <property type="entry name" value="ANTI-SIGMA-F FACTOR RSBW"/>
    <property type="match status" value="1"/>
</dbReference>
<reference evidence="4 5" key="1">
    <citation type="submission" date="2024-09" db="EMBL/GenBank/DDBJ databases">
        <authorList>
            <person name="Sun Q."/>
            <person name="Mori K."/>
        </authorList>
    </citation>
    <scope>NUCLEOTIDE SEQUENCE [LARGE SCALE GENOMIC DNA]</scope>
    <source>
        <strain evidence="4 5">JCM 3028</strain>
    </source>
</reference>
<keyword evidence="5" id="KW-1185">Reference proteome</keyword>
<feature type="domain" description="Histidine kinase/HSP90-like ATPase" evidence="3">
    <location>
        <begin position="114"/>
        <end position="214"/>
    </location>
</feature>
<proteinExistence type="predicted"/>
<dbReference type="Proteomes" id="UP001589610">
    <property type="component" value="Unassembled WGS sequence"/>
</dbReference>
<keyword evidence="1" id="KW-0808">Transferase</keyword>
<feature type="region of interest" description="Disordered" evidence="2">
    <location>
        <begin position="1"/>
        <end position="35"/>
    </location>
</feature>
<dbReference type="PANTHER" id="PTHR35526">
    <property type="entry name" value="ANTI-SIGMA-F FACTOR RSBW-RELATED"/>
    <property type="match status" value="1"/>
</dbReference>
<keyword evidence="1" id="KW-0723">Serine/threonine-protein kinase</keyword>
<sequence length="254" mass="26904">MPPADGIPPGAPHHPAESPVPLPDHDWRPFTLPGATAPIHSIETTIWNITTPRQDARTPDEAGGTTSQENSAAGLHSSATWLDSEATKRQSGDTAGRSDIRALVKVLRPGSASRRARAIIREILQQEGLPDDDVDSAELVVAELAANAEKHACPPYELRVFHLDGVPTWCEVVDGDPGTHEVRLILDLLRSVTEIGLPLLAENGRGLLLAHRLSGGHCQTYPVTTLAAAPSKAVAFALPTRSGGRLVLSPLSSG</sequence>
<dbReference type="Pfam" id="PF13581">
    <property type="entry name" value="HATPase_c_2"/>
    <property type="match status" value="1"/>
</dbReference>
<feature type="compositionally biased region" description="Basic and acidic residues" evidence="2">
    <location>
        <begin position="85"/>
        <end position="95"/>
    </location>
</feature>
<accession>A0ABV5TPM7</accession>
<organism evidence="4 5">
    <name type="scientific">Streptosporangium vulgare</name>
    <dbReference type="NCBI Taxonomy" id="46190"/>
    <lineage>
        <taxon>Bacteria</taxon>
        <taxon>Bacillati</taxon>
        <taxon>Actinomycetota</taxon>
        <taxon>Actinomycetes</taxon>
        <taxon>Streptosporangiales</taxon>
        <taxon>Streptosporangiaceae</taxon>
        <taxon>Streptosporangium</taxon>
    </lineage>
</organism>
<dbReference type="GO" id="GO:0005524">
    <property type="term" value="F:ATP binding"/>
    <property type="evidence" value="ECO:0007669"/>
    <property type="project" value="UniProtKB-KW"/>
</dbReference>
<dbReference type="InterPro" id="IPR003594">
    <property type="entry name" value="HATPase_dom"/>
</dbReference>
<dbReference type="RefSeq" id="WP_386162168.1">
    <property type="nucleotide sequence ID" value="NZ_JBHMBS010000029.1"/>
</dbReference>
<keyword evidence="1" id="KW-0418">Kinase</keyword>
<evidence type="ECO:0000259" key="3">
    <source>
        <dbReference type="Pfam" id="PF13581"/>
    </source>
</evidence>
<feature type="region of interest" description="Disordered" evidence="2">
    <location>
        <begin position="47"/>
        <end position="95"/>
    </location>
</feature>
<gene>
    <name evidence="4" type="ORF">ACFFRH_36860</name>
</gene>